<keyword evidence="2" id="KW-0547">Nucleotide-binding</keyword>
<organism evidence="5 6">
    <name type="scientific">Paenibacillus mellifer</name>
    <dbReference type="NCBI Taxonomy" id="2937794"/>
    <lineage>
        <taxon>Bacteria</taxon>
        <taxon>Bacillati</taxon>
        <taxon>Bacillota</taxon>
        <taxon>Bacilli</taxon>
        <taxon>Bacillales</taxon>
        <taxon>Paenibacillaceae</taxon>
        <taxon>Paenibacillus</taxon>
    </lineage>
</organism>
<evidence type="ECO:0000256" key="2">
    <source>
        <dbReference type="ARBA" id="ARBA00022741"/>
    </source>
</evidence>
<dbReference type="InterPro" id="IPR017871">
    <property type="entry name" value="ABC_transporter-like_CS"/>
</dbReference>
<dbReference type="InterPro" id="IPR017911">
    <property type="entry name" value="MacB-like_ATP-bd"/>
</dbReference>
<proteinExistence type="predicted"/>
<accession>A0A9X1Y0Y4</accession>
<dbReference type="PROSITE" id="PS50893">
    <property type="entry name" value="ABC_TRANSPORTER_2"/>
    <property type="match status" value="1"/>
</dbReference>
<dbReference type="RefSeq" id="WP_248553002.1">
    <property type="nucleotide sequence ID" value="NZ_JALPRK010000018.1"/>
</dbReference>
<dbReference type="Gene3D" id="3.40.50.300">
    <property type="entry name" value="P-loop containing nucleotide triphosphate hydrolases"/>
    <property type="match status" value="1"/>
</dbReference>
<dbReference type="CDD" id="cd03255">
    <property type="entry name" value="ABC_MJ0796_LolCDE_FtsE"/>
    <property type="match status" value="1"/>
</dbReference>
<evidence type="ECO:0000313" key="6">
    <source>
        <dbReference type="Proteomes" id="UP001139534"/>
    </source>
</evidence>
<dbReference type="GO" id="GO:0016887">
    <property type="term" value="F:ATP hydrolysis activity"/>
    <property type="evidence" value="ECO:0007669"/>
    <property type="project" value="InterPro"/>
</dbReference>
<dbReference type="GO" id="GO:0005886">
    <property type="term" value="C:plasma membrane"/>
    <property type="evidence" value="ECO:0007669"/>
    <property type="project" value="TreeGrafter"/>
</dbReference>
<dbReference type="GO" id="GO:0098796">
    <property type="term" value="C:membrane protein complex"/>
    <property type="evidence" value="ECO:0007669"/>
    <property type="project" value="UniProtKB-ARBA"/>
</dbReference>
<comment type="caution">
    <text evidence="5">The sequence shown here is derived from an EMBL/GenBank/DDBJ whole genome shotgun (WGS) entry which is preliminary data.</text>
</comment>
<evidence type="ECO:0000313" key="5">
    <source>
        <dbReference type="EMBL" id="MCK8488954.1"/>
    </source>
</evidence>
<dbReference type="InterPro" id="IPR003439">
    <property type="entry name" value="ABC_transporter-like_ATP-bd"/>
</dbReference>
<dbReference type="FunFam" id="3.40.50.300:FF:000032">
    <property type="entry name" value="Export ABC transporter ATP-binding protein"/>
    <property type="match status" value="1"/>
</dbReference>
<dbReference type="SMART" id="SM00382">
    <property type="entry name" value="AAA"/>
    <property type="match status" value="1"/>
</dbReference>
<dbReference type="SUPFAM" id="SSF52540">
    <property type="entry name" value="P-loop containing nucleoside triphosphate hydrolases"/>
    <property type="match status" value="1"/>
</dbReference>
<protein>
    <submittedName>
        <fullName evidence="5">ABC transporter ATP-binding protein</fullName>
    </submittedName>
</protein>
<dbReference type="PROSITE" id="PS00211">
    <property type="entry name" value="ABC_TRANSPORTER_1"/>
    <property type="match status" value="1"/>
</dbReference>
<reference evidence="5" key="1">
    <citation type="submission" date="2022-04" db="EMBL/GenBank/DDBJ databases">
        <authorList>
            <person name="Seo M.-J."/>
        </authorList>
    </citation>
    <scope>NUCLEOTIDE SEQUENCE</scope>
    <source>
        <strain evidence="5">MBLB2552</strain>
    </source>
</reference>
<sequence>MITLEGITKVYKNGPLEVQALMPLDLHIEKGEFVAIMGSSGSGKSTLMNIIGCLDIPTAGSYELDGDPVQSLSEEELSRVRNRKIGFVFQSFNLLGRQTVLQNVTLPMMYAGISREKRNERALELLGRVGLAERVKHRPNELSGGQKQRVAIARALTMNAPILLADEPTGNLDTKSSYEIMELFKEIHADGTTIVLVTHEPDIAEHADRIITFGDGRILSDKRKGSVSL</sequence>
<keyword evidence="1" id="KW-0813">Transport</keyword>
<dbReference type="InterPro" id="IPR027417">
    <property type="entry name" value="P-loop_NTPase"/>
</dbReference>
<feature type="domain" description="ABC transporter" evidence="4">
    <location>
        <begin position="2"/>
        <end position="229"/>
    </location>
</feature>
<gene>
    <name evidence="5" type="ORF">M0651_17425</name>
</gene>
<dbReference type="GO" id="GO:0022857">
    <property type="term" value="F:transmembrane transporter activity"/>
    <property type="evidence" value="ECO:0007669"/>
    <property type="project" value="UniProtKB-ARBA"/>
</dbReference>
<keyword evidence="6" id="KW-1185">Reference proteome</keyword>
<dbReference type="Proteomes" id="UP001139534">
    <property type="component" value="Unassembled WGS sequence"/>
</dbReference>
<evidence type="ECO:0000256" key="1">
    <source>
        <dbReference type="ARBA" id="ARBA00022448"/>
    </source>
</evidence>
<dbReference type="InterPro" id="IPR003593">
    <property type="entry name" value="AAA+_ATPase"/>
</dbReference>
<dbReference type="PANTHER" id="PTHR24220:SF86">
    <property type="entry name" value="ABC TRANSPORTER ABCH.1"/>
    <property type="match status" value="1"/>
</dbReference>
<dbReference type="EMBL" id="JALPRK010000018">
    <property type="protein sequence ID" value="MCK8488954.1"/>
    <property type="molecule type" value="Genomic_DNA"/>
</dbReference>
<dbReference type="GO" id="GO:0005524">
    <property type="term" value="F:ATP binding"/>
    <property type="evidence" value="ECO:0007669"/>
    <property type="project" value="UniProtKB-KW"/>
</dbReference>
<dbReference type="Pfam" id="PF00005">
    <property type="entry name" value="ABC_tran"/>
    <property type="match status" value="1"/>
</dbReference>
<evidence type="ECO:0000259" key="4">
    <source>
        <dbReference type="PROSITE" id="PS50893"/>
    </source>
</evidence>
<keyword evidence="3 5" id="KW-0067">ATP-binding</keyword>
<dbReference type="PANTHER" id="PTHR24220">
    <property type="entry name" value="IMPORT ATP-BINDING PROTEIN"/>
    <property type="match status" value="1"/>
</dbReference>
<dbReference type="InterPro" id="IPR015854">
    <property type="entry name" value="ABC_transpr_LolD-like"/>
</dbReference>
<name>A0A9X1Y0Y4_9BACL</name>
<evidence type="ECO:0000256" key="3">
    <source>
        <dbReference type="ARBA" id="ARBA00022840"/>
    </source>
</evidence>
<dbReference type="AlphaFoldDB" id="A0A9X1Y0Y4"/>